<dbReference type="KEGG" id="esa:ESA_03658"/>
<dbReference type="Proteomes" id="UP000000260">
    <property type="component" value="Chromosome"/>
</dbReference>
<dbReference type="AlphaFoldDB" id="A7MJA0"/>
<accession>A7MJA0</accession>
<keyword evidence="2" id="KW-1185">Reference proteome</keyword>
<proteinExistence type="predicted"/>
<sequence length="46" mass="5100">MQKDNARHILEQNKRRFIGAGIKMISCVNIAGSITEETCEITHAGN</sequence>
<name>A7MJA0_CROS8</name>
<organism evidence="1 2">
    <name type="scientific">Cronobacter sakazakii (strain ATCC BAA-894)</name>
    <name type="common">Enterobacter sakazakii</name>
    <dbReference type="NCBI Taxonomy" id="290339"/>
    <lineage>
        <taxon>Bacteria</taxon>
        <taxon>Pseudomonadati</taxon>
        <taxon>Pseudomonadota</taxon>
        <taxon>Gammaproteobacteria</taxon>
        <taxon>Enterobacterales</taxon>
        <taxon>Enterobacteriaceae</taxon>
        <taxon>Cronobacter</taxon>
    </lineage>
</organism>
<dbReference type="HOGENOM" id="CLU_3182675_0_0_6"/>
<evidence type="ECO:0000313" key="1">
    <source>
        <dbReference type="EMBL" id="ABU78867.1"/>
    </source>
</evidence>
<dbReference type="EMBL" id="CP000783">
    <property type="protein sequence ID" value="ABU78867.1"/>
    <property type="molecule type" value="Genomic_DNA"/>
</dbReference>
<gene>
    <name evidence="1" type="ordered locus">ESA_03658</name>
</gene>
<protein>
    <submittedName>
        <fullName evidence="1">Uncharacterized protein</fullName>
    </submittedName>
</protein>
<reference evidence="1 2" key="1">
    <citation type="journal article" date="2010" name="PLoS ONE">
        <title>Genome sequence of Cronobacter sakazakii BAA-894 and comparative genomic hybridization analysis with other Cronobacter species.</title>
        <authorList>
            <person name="Kucerova E."/>
            <person name="Clifton S.W."/>
            <person name="Xia X.Q."/>
            <person name="Long F."/>
            <person name="Porwollik S."/>
            <person name="Fulton L."/>
            <person name="Fronick C."/>
            <person name="Minx P."/>
            <person name="Kyung K."/>
            <person name="Warren W."/>
            <person name="Fulton R."/>
            <person name="Feng D."/>
            <person name="Wollam A."/>
            <person name="Shah N."/>
            <person name="Bhonagiri V."/>
            <person name="Nash W.E."/>
            <person name="Hallsworth-Pepin K."/>
            <person name="Wilson R.K."/>
            <person name="McClelland M."/>
            <person name="Forsythe S.J."/>
        </authorList>
    </citation>
    <scope>NUCLEOTIDE SEQUENCE [LARGE SCALE GENOMIC DNA]</scope>
    <source>
        <strain evidence="1 2">ATCC BAA-894</strain>
    </source>
</reference>
<evidence type="ECO:0000313" key="2">
    <source>
        <dbReference type="Proteomes" id="UP000000260"/>
    </source>
</evidence>